<keyword evidence="3 7" id="KW-0378">Hydrolase</keyword>
<dbReference type="GO" id="GO:0006226">
    <property type="term" value="P:dUMP biosynthetic process"/>
    <property type="evidence" value="ECO:0007669"/>
    <property type="project" value="InterPro"/>
</dbReference>
<evidence type="ECO:0000256" key="1">
    <source>
        <dbReference type="ARBA" id="ARBA00006581"/>
    </source>
</evidence>
<dbReference type="GO" id="GO:0004170">
    <property type="term" value="F:dUTP diphosphatase activity"/>
    <property type="evidence" value="ECO:0007669"/>
    <property type="project" value="UniProtKB-EC"/>
</dbReference>
<accession>A0A0G1EE71</accession>
<organism evidence="7 8">
    <name type="scientific">Candidatus Magasanikbacteria bacterium GW2011_GWE2_42_7</name>
    <dbReference type="NCBI Taxonomy" id="1619052"/>
    <lineage>
        <taxon>Bacteria</taxon>
        <taxon>Candidatus Magasanikiibacteriota</taxon>
    </lineage>
</organism>
<dbReference type="AlphaFoldDB" id="A0A0G1EE71"/>
<comment type="similarity">
    <text evidence="1">Belongs to the dUTPase family.</text>
</comment>
<dbReference type="InterPro" id="IPR029054">
    <property type="entry name" value="dUTPase-like"/>
</dbReference>
<dbReference type="GO" id="GO:0046081">
    <property type="term" value="P:dUTP catabolic process"/>
    <property type="evidence" value="ECO:0007669"/>
    <property type="project" value="InterPro"/>
</dbReference>
<protein>
    <recommendedName>
        <fullName evidence="2">dUTP diphosphatase</fullName>
        <ecNumber evidence="2">3.6.1.23</ecNumber>
    </recommendedName>
</protein>
<dbReference type="PATRIC" id="fig|1619052.3.peg.106"/>
<evidence type="ECO:0000313" key="8">
    <source>
        <dbReference type="Proteomes" id="UP000033867"/>
    </source>
</evidence>
<dbReference type="Pfam" id="PF00692">
    <property type="entry name" value="dUTPase"/>
    <property type="match status" value="1"/>
</dbReference>
<dbReference type="EC" id="3.6.1.23" evidence="2"/>
<dbReference type="CDD" id="cd07557">
    <property type="entry name" value="trimeric_dUTPase"/>
    <property type="match status" value="1"/>
</dbReference>
<evidence type="ECO:0000313" key="7">
    <source>
        <dbReference type="EMBL" id="KKS72818.1"/>
    </source>
</evidence>
<comment type="catalytic activity">
    <reaction evidence="5">
        <text>dUTP + H2O = dUMP + diphosphate + H(+)</text>
        <dbReference type="Rhea" id="RHEA:10248"/>
        <dbReference type="ChEBI" id="CHEBI:15377"/>
        <dbReference type="ChEBI" id="CHEBI:15378"/>
        <dbReference type="ChEBI" id="CHEBI:33019"/>
        <dbReference type="ChEBI" id="CHEBI:61555"/>
        <dbReference type="ChEBI" id="CHEBI:246422"/>
        <dbReference type="EC" id="3.6.1.23"/>
    </reaction>
</comment>
<dbReference type="NCBIfam" id="NF001862">
    <property type="entry name" value="PRK00601.1"/>
    <property type="match status" value="1"/>
</dbReference>
<evidence type="ECO:0000256" key="4">
    <source>
        <dbReference type="ARBA" id="ARBA00023080"/>
    </source>
</evidence>
<dbReference type="PANTHER" id="PTHR11241:SF0">
    <property type="entry name" value="DEOXYURIDINE 5'-TRIPHOSPHATE NUCLEOTIDOHYDROLASE"/>
    <property type="match status" value="1"/>
</dbReference>
<dbReference type="InterPro" id="IPR033704">
    <property type="entry name" value="dUTPase_trimeric"/>
</dbReference>
<dbReference type="Proteomes" id="UP000033867">
    <property type="component" value="Unassembled WGS sequence"/>
</dbReference>
<dbReference type="NCBIfam" id="TIGR00576">
    <property type="entry name" value="dut"/>
    <property type="match status" value="1"/>
</dbReference>
<dbReference type="PANTHER" id="PTHR11241">
    <property type="entry name" value="DEOXYURIDINE 5'-TRIPHOSPHATE NUCLEOTIDOHYDROLASE"/>
    <property type="match status" value="1"/>
</dbReference>
<dbReference type="EMBL" id="LCEK01000004">
    <property type="protein sequence ID" value="KKS72818.1"/>
    <property type="molecule type" value="Genomic_DNA"/>
</dbReference>
<name>A0A0G1EE71_9BACT</name>
<feature type="domain" description="dUTPase-like" evidence="6">
    <location>
        <begin position="11"/>
        <end position="138"/>
    </location>
</feature>
<comment type="caution">
    <text evidence="7">The sequence shown here is derived from an EMBL/GenBank/DDBJ whole genome shotgun (WGS) entry which is preliminary data.</text>
</comment>
<dbReference type="SUPFAM" id="SSF51283">
    <property type="entry name" value="dUTPase-like"/>
    <property type="match status" value="1"/>
</dbReference>
<dbReference type="Gene3D" id="2.70.40.10">
    <property type="match status" value="1"/>
</dbReference>
<dbReference type="InterPro" id="IPR008181">
    <property type="entry name" value="dUTPase"/>
</dbReference>
<evidence type="ECO:0000256" key="2">
    <source>
        <dbReference type="ARBA" id="ARBA00012379"/>
    </source>
</evidence>
<sequence length="140" mass="15448">MNINIKKLHPEAKLPQYAHPGDVGMDMYTLEEKTLQPGELYVFECGFAMEFPIGYAAIVKDKGSVSKMGLHTFGGVYDAGYRGQYNAGIINHSGKEITVEKGQKIAQIVIFPVEIPTLKEVDELSESERGEGRYGSTGKF</sequence>
<proteinExistence type="inferred from homology"/>
<evidence type="ECO:0000256" key="5">
    <source>
        <dbReference type="ARBA" id="ARBA00047686"/>
    </source>
</evidence>
<evidence type="ECO:0000259" key="6">
    <source>
        <dbReference type="Pfam" id="PF00692"/>
    </source>
</evidence>
<reference evidence="7 8" key="1">
    <citation type="journal article" date="2015" name="Nature">
        <title>rRNA introns, odd ribosomes, and small enigmatic genomes across a large radiation of phyla.</title>
        <authorList>
            <person name="Brown C.T."/>
            <person name="Hug L.A."/>
            <person name="Thomas B.C."/>
            <person name="Sharon I."/>
            <person name="Castelle C.J."/>
            <person name="Singh A."/>
            <person name="Wilkins M.J."/>
            <person name="Williams K.H."/>
            <person name="Banfield J.F."/>
        </authorList>
    </citation>
    <scope>NUCLEOTIDE SEQUENCE [LARGE SCALE GENOMIC DNA]</scope>
</reference>
<dbReference type="GO" id="GO:0000287">
    <property type="term" value="F:magnesium ion binding"/>
    <property type="evidence" value="ECO:0007669"/>
    <property type="project" value="InterPro"/>
</dbReference>
<evidence type="ECO:0000256" key="3">
    <source>
        <dbReference type="ARBA" id="ARBA00022801"/>
    </source>
</evidence>
<dbReference type="InterPro" id="IPR036157">
    <property type="entry name" value="dUTPase-like_sf"/>
</dbReference>
<keyword evidence="4" id="KW-0546">Nucleotide metabolism</keyword>
<gene>
    <name evidence="7" type="ORF">UV42_C0004G0030</name>
</gene>